<reference evidence="3" key="1">
    <citation type="journal article" date="2019" name="Int. J. Syst. Evol. Microbiol.">
        <title>The Global Catalogue of Microorganisms (GCM) 10K type strain sequencing project: providing services to taxonomists for standard genome sequencing and annotation.</title>
        <authorList>
            <consortium name="The Broad Institute Genomics Platform"/>
            <consortium name="The Broad Institute Genome Sequencing Center for Infectious Disease"/>
            <person name="Wu L."/>
            <person name="Ma J."/>
        </authorList>
    </citation>
    <scope>NUCLEOTIDE SEQUENCE [LARGE SCALE GENOMIC DNA]</scope>
    <source>
        <strain evidence="3">NBRC 108725</strain>
    </source>
</reference>
<name>A0ABM8G859_9MICO</name>
<evidence type="ECO:0000256" key="1">
    <source>
        <dbReference type="SAM" id="MobiDB-lite"/>
    </source>
</evidence>
<gene>
    <name evidence="2" type="ORF">GCM10025866_02830</name>
</gene>
<evidence type="ECO:0000313" key="2">
    <source>
        <dbReference type="EMBL" id="BDZ44374.1"/>
    </source>
</evidence>
<evidence type="ECO:0000313" key="3">
    <source>
        <dbReference type="Proteomes" id="UP001321498"/>
    </source>
</evidence>
<keyword evidence="3" id="KW-1185">Reference proteome</keyword>
<dbReference type="Proteomes" id="UP001321498">
    <property type="component" value="Chromosome"/>
</dbReference>
<sequence>MRRIAYADAQFVTTDAIAAKVLEYAKLMGRAATDDVVQLPTVDDAGAVRSVDILLGPASQMTSAEVDGPEADLDSGQLLAELDRRIATLRQPHAEVVSELEPGYDPDLDDSAPGSTIT</sequence>
<feature type="region of interest" description="Disordered" evidence="1">
    <location>
        <begin position="97"/>
        <end position="118"/>
    </location>
</feature>
<proteinExistence type="predicted"/>
<protein>
    <submittedName>
        <fullName evidence="2">Uncharacterized protein</fullName>
    </submittedName>
</protein>
<organism evidence="2 3">
    <name type="scientific">Naasia aerilata</name>
    <dbReference type="NCBI Taxonomy" id="1162966"/>
    <lineage>
        <taxon>Bacteria</taxon>
        <taxon>Bacillati</taxon>
        <taxon>Actinomycetota</taxon>
        <taxon>Actinomycetes</taxon>
        <taxon>Micrococcales</taxon>
        <taxon>Microbacteriaceae</taxon>
        <taxon>Naasia</taxon>
    </lineage>
</organism>
<dbReference type="EMBL" id="AP027731">
    <property type="protein sequence ID" value="BDZ44374.1"/>
    <property type="molecule type" value="Genomic_DNA"/>
</dbReference>
<dbReference type="RefSeq" id="WP_286277840.1">
    <property type="nucleotide sequence ID" value="NZ_AP027731.1"/>
</dbReference>
<accession>A0ABM8G859</accession>